<comment type="caution">
    <text evidence="1">The sequence shown here is derived from an EMBL/GenBank/DDBJ whole genome shotgun (WGS) entry which is preliminary data.</text>
</comment>
<sequence length="102" mass="11301">MKGSDILYLWKPTIIPVPLLSECSLPLFLTSRARSNDLISTTPPPNWQPFLLGSCSLSPFRAKADAPPWKKMDARRQNDGCKLTVEIIFPAASPPPFRHAVA</sequence>
<protein>
    <submittedName>
        <fullName evidence="1">Uncharacterized protein</fullName>
    </submittedName>
</protein>
<evidence type="ECO:0000313" key="1">
    <source>
        <dbReference type="EMBL" id="TQE08032.1"/>
    </source>
</evidence>
<keyword evidence="2" id="KW-1185">Reference proteome</keyword>
<reference evidence="1 2" key="1">
    <citation type="journal article" date="2019" name="G3 (Bethesda)">
        <title>Sequencing of a Wild Apple (Malus baccata) Genome Unravels the Differences Between Cultivated and Wild Apple Species Regarding Disease Resistance and Cold Tolerance.</title>
        <authorList>
            <person name="Chen X."/>
        </authorList>
    </citation>
    <scope>NUCLEOTIDE SEQUENCE [LARGE SCALE GENOMIC DNA]</scope>
    <source>
        <strain evidence="2">cv. Shandingzi</strain>
        <tissue evidence="1">Leaves</tissue>
    </source>
</reference>
<name>A0A540NAG7_MALBA</name>
<accession>A0A540NAG7</accession>
<proteinExistence type="predicted"/>
<dbReference type="AlphaFoldDB" id="A0A540NAG7"/>
<dbReference type="Proteomes" id="UP000315295">
    <property type="component" value="Unassembled WGS sequence"/>
</dbReference>
<organism evidence="1 2">
    <name type="scientific">Malus baccata</name>
    <name type="common">Siberian crab apple</name>
    <name type="synonym">Pyrus baccata</name>
    <dbReference type="NCBI Taxonomy" id="106549"/>
    <lineage>
        <taxon>Eukaryota</taxon>
        <taxon>Viridiplantae</taxon>
        <taxon>Streptophyta</taxon>
        <taxon>Embryophyta</taxon>
        <taxon>Tracheophyta</taxon>
        <taxon>Spermatophyta</taxon>
        <taxon>Magnoliopsida</taxon>
        <taxon>eudicotyledons</taxon>
        <taxon>Gunneridae</taxon>
        <taxon>Pentapetalae</taxon>
        <taxon>rosids</taxon>
        <taxon>fabids</taxon>
        <taxon>Rosales</taxon>
        <taxon>Rosaceae</taxon>
        <taxon>Amygdaloideae</taxon>
        <taxon>Maleae</taxon>
        <taxon>Malus</taxon>
    </lineage>
</organism>
<evidence type="ECO:0000313" key="2">
    <source>
        <dbReference type="Proteomes" id="UP000315295"/>
    </source>
</evidence>
<gene>
    <name evidence="1" type="ORF">C1H46_006306</name>
</gene>
<dbReference type="EMBL" id="VIEB01000076">
    <property type="protein sequence ID" value="TQE08032.1"/>
    <property type="molecule type" value="Genomic_DNA"/>
</dbReference>